<protein>
    <submittedName>
        <fullName evidence="1">Uncharacterized protein</fullName>
    </submittedName>
</protein>
<reference evidence="2" key="2">
    <citation type="submission" date="2015-02" db="EMBL/GenBank/DDBJ databases">
        <title>Complete Genome Sequence of Pelosinus fermentans JBW45.</title>
        <authorList>
            <person name="De Leon K.B."/>
            <person name="Utturkar S.M."/>
            <person name="Camilleri L.B."/>
            <person name="Arkin A.P."/>
            <person name="Fields M.W."/>
            <person name="Brown S.D."/>
            <person name="Wall J.D."/>
        </authorList>
    </citation>
    <scope>NUCLEOTIDE SEQUENCE [LARGE SCALE GENOMIC DNA]</scope>
    <source>
        <strain evidence="2">JBW45</strain>
    </source>
</reference>
<dbReference type="OrthoDB" id="1683411at2"/>
<reference evidence="1 2" key="1">
    <citation type="journal article" date="2015" name="Genome Announc.">
        <title>Complete Genome Sequence of Pelosinus fermentans JBW45, a Member of a Remarkably Competitive Group of Negativicutes in the Firmicutes Phylum.</title>
        <authorList>
            <person name="De Leon K.B."/>
            <person name="Utturkar S.M."/>
            <person name="Camilleri L.B."/>
            <person name="Elias D.A."/>
            <person name="Arkin A.P."/>
            <person name="Fields M.W."/>
            <person name="Brown S.D."/>
            <person name="Wall J.D."/>
        </authorList>
    </citation>
    <scope>NUCLEOTIDE SEQUENCE [LARGE SCALE GENOMIC DNA]</scope>
    <source>
        <strain evidence="1 2">JBW45</strain>
    </source>
</reference>
<dbReference type="AlphaFoldDB" id="I8TRV8"/>
<organism evidence="1 2">
    <name type="scientific">Pelosinus fermentans JBW45</name>
    <dbReference type="NCBI Taxonomy" id="1192197"/>
    <lineage>
        <taxon>Bacteria</taxon>
        <taxon>Bacillati</taxon>
        <taxon>Bacillota</taxon>
        <taxon>Negativicutes</taxon>
        <taxon>Selenomonadales</taxon>
        <taxon>Sporomusaceae</taxon>
        <taxon>Pelosinus</taxon>
    </lineage>
</organism>
<dbReference type="HOGENOM" id="CLU_2303242_0_0_9"/>
<dbReference type="STRING" id="1192197.JBW_00311"/>
<evidence type="ECO:0000313" key="1">
    <source>
        <dbReference type="EMBL" id="AJQ25663.1"/>
    </source>
</evidence>
<accession>I8TRV8</accession>
<sequence length="100" mass="11897">MQNEVTYLTFFDIQHTQQFFDMVNRCAAPVIFYLPNGQAKDLRFNLLVQNFLTWMDLSGNIPELKLECNNSQDVKAMIQFMMESDMMKTDLSLRTKRRIY</sequence>
<proteinExistence type="predicted"/>
<evidence type="ECO:0000313" key="2">
    <source>
        <dbReference type="Proteomes" id="UP000005361"/>
    </source>
</evidence>
<dbReference type="EMBL" id="CP010978">
    <property type="protein sequence ID" value="AJQ25663.1"/>
    <property type="molecule type" value="Genomic_DNA"/>
</dbReference>
<gene>
    <name evidence="1" type="ORF">JBW_00311</name>
</gene>
<name>I8TRV8_9FIRM</name>
<dbReference type="Proteomes" id="UP000005361">
    <property type="component" value="Chromosome"/>
</dbReference>
<dbReference type="KEGG" id="pft:JBW_00311"/>
<dbReference type="RefSeq" id="WP_007961353.1">
    <property type="nucleotide sequence ID" value="NZ_CP010978.1"/>
</dbReference>